<dbReference type="Gene3D" id="3.30.497.10">
    <property type="entry name" value="Antithrombin, subunit I, domain 2"/>
    <property type="match status" value="1"/>
</dbReference>
<keyword evidence="1" id="KW-1133">Transmembrane helix</keyword>
<name>A0A183CGU2_GLOPA</name>
<accession>A0A183CGU2</accession>
<reference evidence="3" key="3">
    <citation type="submission" date="2016-06" db="UniProtKB">
        <authorList>
            <consortium name="WormBaseParasite"/>
        </authorList>
    </citation>
    <scope>IDENTIFICATION</scope>
</reference>
<dbReference type="Proteomes" id="UP000050741">
    <property type="component" value="Unassembled WGS sequence"/>
</dbReference>
<feature type="transmembrane region" description="Helical" evidence="1">
    <location>
        <begin position="105"/>
        <end position="129"/>
    </location>
</feature>
<keyword evidence="2" id="KW-1185">Reference proteome</keyword>
<protein>
    <submittedName>
        <fullName evidence="3">DFP domain-containing protein</fullName>
    </submittedName>
</protein>
<dbReference type="WBParaSite" id="GPLIN_001209700">
    <property type="protein sequence ID" value="GPLIN_001209700"/>
    <property type="gene ID" value="GPLIN_001209700"/>
</dbReference>
<proteinExistence type="predicted"/>
<evidence type="ECO:0000313" key="2">
    <source>
        <dbReference type="Proteomes" id="UP000050741"/>
    </source>
</evidence>
<reference evidence="2" key="2">
    <citation type="submission" date="2014-05" db="EMBL/GenBank/DDBJ databases">
        <title>The genome and life-stage specific transcriptomes of Globodera pallida elucidate key aspects of plant parasitism by a cyst nematode.</title>
        <authorList>
            <person name="Cotton J.A."/>
            <person name="Lilley C.J."/>
            <person name="Jones L.M."/>
            <person name="Kikuchi T."/>
            <person name="Reid A.J."/>
            <person name="Thorpe P."/>
            <person name="Tsai I.J."/>
            <person name="Beasley H."/>
            <person name="Blok V."/>
            <person name="Cock P.J.A."/>
            <person name="Van den Akker S.E."/>
            <person name="Holroyd N."/>
            <person name="Hunt M."/>
            <person name="Mantelin S."/>
            <person name="Naghra H."/>
            <person name="Pain A."/>
            <person name="Palomares-Rius J.E."/>
            <person name="Zarowiecki M."/>
            <person name="Berriman M."/>
            <person name="Jones J.T."/>
            <person name="Urwin P.E."/>
        </authorList>
    </citation>
    <scope>NUCLEOTIDE SEQUENCE [LARGE SCALE GENOMIC DNA]</scope>
    <source>
        <strain evidence="2">Lindley</strain>
    </source>
</reference>
<dbReference type="InterPro" id="IPR036186">
    <property type="entry name" value="Serpin_sf"/>
</dbReference>
<dbReference type="AlphaFoldDB" id="A0A183CGU2"/>
<evidence type="ECO:0000256" key="1">
    <source>
        <dbReference type="SAM" id="Phobius"/>
    </source>
</evidence>
<evidence type="ECO:0000313" key="3">
    <source>
        <dbReference type="WBParaSite" id="GPLIN_001209700"/>
    </source>
</evidence>
<reference evidence="2" key="1">
    <citation type="submission" date="2013-12" db="EMBL/GenBank/DDBJ databases">
        <authorList>
            <person name="Aslett M."/>
        </authorList>
    </citation>
    <scope>NUCLEOTIDE SEQUENCE [LARGE SCALE GENOMIC DNA]</scope>
    <source>
        <strain evidence="2">Lindley</strain>
    </source>
</reference>
<keyword evidence="1" id="KW-0472">Membrane</keyword>
<dbReference type="InterPro" id="IPR042178">
    <property type="entry name" value="Serpin_sf_1"/>
</dbReference>
<sequence>MDSYASNSLILEAQTDFALNLLREVSNDGRSCIVSPFSVPPESKVHELQVANKVYVKDSGFTVAEAFKTIIKRHYGGQFEAINFEQGVESAKNHRFPPWLIYERLLELLTTLCPLAFVYSFLAFCLVAVE</sequence>
<keyword evidence="1" id="KW-0812">Transmembrane</keyword>
<dbReference type="SUPFAM" id="SSF56574">
    <property type="entry name" value="Serpins"/>
    <property type="match status" value="1"/>
</dbReference>
<organism evidence="2 3">
    <name type="scientific">Globodera pallida</name>
    <name type="common">Potato cyst nematode worm</name>
    <name type="synonym">Heterodera pallida</name>
    <dbReference type="NCBI Taxonomy" id="36090"/>
    <lineage>
        <taxon>Eukaryota</taxon>
        <taxon>Metazoa</taxon>
        <taxon>Ecdysozoa</taxon>
        <taxon>Nematoda</taxon>
        <taxon>Chromadorea</taxon>
        <taxon>Rhabditida</taxon>
        <taxon>Tylenchina</taxon>
        <taxon>Tylenchomorpha</taxon>
        <taxon>Tylenchoidea</taxon>
        <taxon>Heteroderidae</taxon>
        <taxon>Heteroderinae</taxon>
        <taxon>Globodera</taxon>
    </lineage>
</organism>